<dbReference type="HAMAP" id="MF_00050">
    <property type="entry name" value="EF_Ts"/>
    <property type="match status" value="1"/>
</dbReference>
<evidence type="ECO:0000256" key="3">
    <source>
        <dbReference type="ARBA" id="ARBA00022768"/>
    </source>
</evidence>
<dbReference type="Gene3D" id="3.30.479.20">
    <property type="entry name" value="Elongation factor Ts, dimerisation domain"/>
    <property type="match status" value="1"/>
</dbReference>
<evidence type="ECO:0000313" key="9">
    <source>
        <dbReference type="Proteomes" id="UP000036923"/>
    </source>
</evidence>
<dbReference type="SUPFAM" id="SSF46934">
    <property type="entry name" value="UBA-like"/>
    <property type="match status" value="1"/>
</dbReference>
<evidence type="ECO:0000256" key="4">
    <source>
        <dbReference type="ARBA" id="ARBA00022917"/>
    </source>
</evidence>
<dbReference type="CDD" id="cd14275">
    <property type="entry name" value="UBA_EF-Ts"/>
    <property type="match status" value="1"/>
</dbReference>
<name>A0A0L6JW66_9FIRM</name>
<dbReference type="InterPro" id="IPR014039">
    <property type="entry name" value="Transl_elong_EFTs/EF1B_dimer"/>
</dbReference>
<gene>
    <name evidence="6" type="primary">tsf</name>
    <name evidence="8" type="ORF">Bccel_5383</name>
</gene>
<comment type="caution">
    <text evidence="6">Lacks conserved residue(s) required for the propagation of feature annotation.</text>
</comment>
<dbReference type="Gene3D" id="1.10.8.10">
    <property type="entry name" value="DNA helicase RuvA subunit, C-terminal domain"/>
    <property type="match status" value="1"/>
</dbReference>
<comment type="caution">
    <text evidence="8">The sequence shown here is derived from an EMBL/GenBank/DDBJ whole genome shotgun (WGS) entry which is preliminary data.</text>
</comment>
<dbReference type="GO" id="GO:0003746">
    <property type="term" value="F:translation elongation factor activity"/>
    <property type="evidence" value="ECO:0007669"/>
    <property type="project" value="UniProtKB-UniRule"/>
</dbReference>
<reference evidence="9" key="1">
    <citation type="submission" date="2015-07" db="EMBL/GenBank/DDBJ databases">
        <title>Near-Complete Genome Sequence of the Cellulolytic Bacterium Bacteroides (Pseudobacteroides) cellulosolvens ATCC 35603.</title>
        <authorList>
            <person name="Dassa B."/>
            <person name="Utturkar S.M."/>
            <person name="Klingeman D.M."/>
            <person name="Hurt R.A."/>
            <person name="Keller M."/>
            <person name="Xu J."/>
            <person name="Reddy Y.H.K."/>
            <person name="Borovok I."/>
            <person name="Grinberg I.R."/>
            <person name="Lamed R."/>
            <person name="Zhivin O."/>
            <person name="Bayer E.A."/>
            <person name="Brown S.D."/>
        </authorList>
    </citation>
    <scope>NUCLEOTIDE SEQUENCE [LARGE SCALE GENOMIC DNA]</scope>
    <source>
        <strain evidence="9">DSM 2933</strain>
    </source>
</reference>
<evidence type="ECO:0000256" key="6">
    <source>
        <dbReference type="HAMAP-Rule" id="MF_00050"/>
    </source>
</evidence>
<dbReference type="EMBL" id="LGTC01000001">
    <property type="protein sequence ID" value="KNY30106.1"/>
    <property type="molecule type" value="Genomic_DNA"/>
</dbReference>
<accession>A0A0L6JW66</accession>
<dbReference type="Proteomes" id="UP000036923">
    <property type="component" value="Unassembled WGS sequence"/>
</dbReference>
<proteinExistence type="inferred from homology"/>
<evidence type="ECO:0000256" key="2">
    <source>
        <dbReference type="ARBA" id="ARBA00016956"/>
    </source>
</evidence>
<evidence type="ECO:0000259" key="7">
    <source>
        <dbReference type="Pfam" id="PF00889"/>
    </source>
</evidence>
<dbReference type="RefSeq" id="WP_036945571.1">
    <property type="nucleotide sequence ID" value="NZ_JQKC01000058.1"/>
</dbReference>
<dbReference type="OrthoDB" id="9808348at2"/>
<evidence type="ECO:0000313" key="8">
    <source>
        <dbReference type="EMBL" id="KNY30106.1"/>
    </source>
</evidence>
<comment type="similarity">
    <text evidence="1 6">Belongs to the EF-Ts family.</text>
</comment>
<dbReference type="NCBIfam" id="TIGR00116">
    <property type="entry name" value="tsf"/>
    <property type="match status" value="1"/>
</dbReference>
<dbReference type="PANTHER" id="PTHR11741">
    <property type="entry name" value="ELONGATION FACTOR TS"/>
    <property type="match status" value="1"/>
</dbReference>
<dbReference type="Pfam" id="PF00889">
    <property type="entry name" value="EF_TS"/>
    <property type="match status" value="1"/>
</dbReference>
<keyword evidence="4 6" id="KW-0648">Protein biosynthesis</keyword>
<dbReference type="STRING" id="398512.Bccel_5383"/>
<dbReference type="PATRIC" id="fig|398512.5.peg.5647"/>
<dbReference type="Gene3D" id="1.10.286.20">
    <property type="match status" value="1"/>
</dbReference>
<dbReference type="PANTHER" id="PTHR11741:SF0">
    <property type="entry name" value="ELONGATION FACTOR TS, MITOCHONDRIAL"/>
    <property type="match status" value="1"/>
</dbReference>
<organism evidence="8 9">
    <name type="scientific">Pseudobacteroides cellulosolvens ATCC 35603 = DSM 2933</name>
    <dbReference type="NCBI Taxonomy" id="398512"/>
    <lineage>
        <taxon>Bacteria</taxon>
        <taxon>Bacillati</taxon>
        <taxon>Bacillota</taxon>
        <taxon>Clostridia</taxon>
        <taxon>Eubacteriales</taxon>
        <taxon>Oscillospiraceae</taxon>
        <taxon>Pseudobacteroides</taxon>
    </lineage>
</organism>
<dbReference type="FunFam" id="1.10.8.10:FF:000001">
    <property type="entry name" value="Elongation factor Ts"/>
    <property type="match status" value="1"/>
</dbReference>
<protein>
    <recommendedName>
        <fullName evidence="2 6">Elongation factor Ts</fullName>
        <shortName evidence="6">EF-Ts</shortName>
    </recommendedName>
</protein>
<keyword evidence="9" id="KW-1185">Reference proteome</keyword>
<dbReference type="InterPro" id="IPR009060">
    <property type="entry name" value="UBA-like_sf"/>
</dbReference>
<feature type="domain" description="Translation elongation factor EFTs/EF1B dimerisation" evidence="7">
    <location>
        <begin position="8"/>
        <end position="196"/>
    </location>
</feature>
<dbReference type="AlphaFoldDB" id="A0A0L6JW66"/>
<dbReference type="InterPro" id="IPR001816">
    <property type="entry name" value="Transl_elong_EFTs/EF1B"/>
</dbReference>
<comment type="function">
    <text evidence="5 6">Associates with the EF-Tu.GDP complex and induces the exchange of GDP to GTP. It remains bound to the aminoacyl-tRNA.EF-Tu.GTP complex up to the GTP hydrolysis stage on the ribosome.</text>
</comment>
<dbReference type="eggNOG" id="COG0264">
    <property type="taxonomic scope" value="Bacteria"/>
</dbReference>
<keyword evidence="6" id="KW-0963">Cytoplasm</keyword>
<comment type="subcellular location">
    <subcellularLocation>
        <location evidence="6">Cytoplasm</location>
    </subcellularLocation>
</comment>
<evidence type="ECO:0000256" key="1">
    <source>
        <dbReference type="ARBA" id="ARBA00005532"/>
    </source>
</evidence>
<dbReference type="SUPFAM" id="SSF54713">
    <property type="entry name" value="Elongation factor Ts (EF-Ts), dimerisation domain"/>
    <property type="match status" value="1"/>
</dbReference>
<dbReference type="InterPro" id="IPR036402">
    <property type="entry name" value="EF-Ts_dimer_sf"/>
</dbReference>
<dbReference type="GO" id="GO:0005737">
    <property type="term" value="C:cytoplasm"/>
    <property type="evidence" value="ECO:0007669"/>
    <property type="project" value="UniProtKB-SubCell"/>
</dbReference>
<evidence type="ECO:0000256" key="5">
    <source>
        <dbReference type="ARBA" id="ARBA00025453"/>
    </source>
</evidence>
<sequence length="223" mass="25421">MITTEMVKQLRETTGAGIMECKNTLSRLGGDFEKAKTELKEKSEMKIETKAGRITSEGIVDSYIHGNGRIGVLVEVNIETDFAAMNTEFKSLVKDLGMQIAASNPQYIRREEIPSMVIDTVREDFRNQAVLTGKPEKLIDKIIEGQLEKYYKQICLMEQTFIKDNEKTVQDIVNEKIMLIGENITVRRFVRYEMGEGLVKKDENFSQEVLKQIGNKVNCLLTE</sequence>
<keyword evidence="3 6" id="KW-0251">Elongation factor</keyword>